<gene>
    <name evidence="4" type="primary">Cnig_chr_X.g26494</name>
    <name evidence="4" type="ORF">B9Z55_026494</name>
</gene>
<sequence>MKTHQPSLIISKPIFVAGMPDQDGKRDSSSPVTQNEVSNKTLFFRLNTENGSVSREWKLDTSTDFLFKSSITPDGNLLNFGRSTDWWRFEEEITGASKIDVEITGGLNLRHSFLTERKPYLQLKICDGCLTISSHDDSSHSLGMVIPLSSFSEGLGILITVTSAGREENSYAPSLAVQPTDLEVVPSPAAPSTSSGNVSNLLYHLTDFSMSSLMLLSQPLFPLFPRFSSTYFPAISEGSIDVEEVQNGASFVTDVGSAVSIGPIVDQEEEEDDEIIDIETVTPSNSRASSPNIPILHVAIPSTPRPTSELPKNLPILHVTSPSTPQPAPSSPQPIFSDHDASSPQPVPARSESPEIDVDTNQRDGTNRKEDDTDDTDPSFEPRRKKTRQTRRVVNQLLPPNGVYLGFDSEKKRKRVRMDAQQLARIGDDPRNWCENFHRHCISSGEDLKSMVQCVNCGKWWHNFCLYLSREEYDDDFLCCGKGRSKEVPEAKSGQTRQRWEQMQKDAQKK</sequence>
<protein>
    <recommendedName>
        <fullName evidence="6">Zinc finger PHD-type domain-containing protein</fullName>
    </recommendedName>
</protein>
<evidence type="ECO:0000313" key="5">
    <source>
        <dbReference type="Proteomes" id="UP000230233"/>
    </source>
</evidence>
<dbReference type="GO" id="GO:0005634">
    <property type="term" value="C:nucleus"/>
    <property type="evidence" value="ECO:0007669"/>
    <property type="project" value="UniProtKB-SubCell"/>
</dbReference>
<keyword evidence="5" id="KW-1185">Reference proteome</keyword>
<dbReference type="SUPFAM" id="SSF57903">
    <property type="entry name" value="FYVE/PHD zinc finger"/>
    <property type="match status" value="1"/>
</dbReference>
<feature type="region of interest" description="Disordered" evidence="3">
    <location>
        <begin position="304"/>
        <end position="394"/>
    </location>
</feature>
<dbReference type="InterPro" id="IPR011011">
    <property type="entry name" value="Znf_FYVE_PHD"/>
</dbReference>
<dbReference type="PANTHER" id="PTHR15464:SF1">
    <property type="entry name" value="TRANSCRIPTION FACTOR 19"/>
    <property type="match status" value="1"/>
</dbReference>
<evidence type="ECO:0000256" key="2">
    <source>
        <dbReference type="ARBA" id="ARBA00023242"/>
    </source>
</evidence>
<feature type="compositionally biased region" description="Basic and acidic residues" evidence="3">
    <location>
        <begin position="360"/>
        <end position="371"/>
    </location>
</feature>
<comment type="subcellular location">
    <subcellularLocation>
        <location evidence="1">Nucleus</location>
    </subcellularLocation>
</comment>
<evidence type="ECO:0000256" key="1">
    <source>
        <dbReference type="ARBA" id="ARBA00004123"/>
    </source>
</evidence>
<dbReference type="EMBL" id="PDUG01000006">
    <property type="protein sequence ID" value="PIC21787.1"/>
    <property type="molecule type" value="Genomic_DNA"/>
</dbReference>
<dbReference type="Proteomes" id="UP000230233">
    <property type="component" value="Chromosome X"/>
</dbReference>
<name>A0A2G5T3F0_9PELO</name>
<dbReference type="InterPro" id="IPR042803">
    <property type="entry name" value="TCF19"/>
</dbReference>
<accession>A0A2G5T3F0</accession>
<comment type="caution">
    <text evidence="4">The sequence shown here is derived from an EMBL/GenBank/DDBJ whole genome shotgun (WGS) entry which is preliminary data.</text>
</comment>
<evidence type="ECO:0008006" key="6">
    <source>
        <dbReference type="Google" id="ProtNLM"/>
    </source>
</evidence>
<organism evidence="4 5">
    <name type="scientific">Caenorhabditis nigoni</name>
    <dbReference type="NCBI Taxonomy" id="1611254"/>
    <lineage>
        <taxon>Eukaryota</taxon>
        <taxon>Metazoa</taxon>
        <taxon>Ecdysozoa</taxon>
        <taxon>Nematoda</taxon>
        <taxon>Chromadorea</taxon>
        <taxon>Rhabditida</taxon>
        <taxon>Rhabditina</taxon>
        <taxon>Rhabditomorpha</taxon>
        <taxon>Rhabditoidea</taxon>
        <taxon>Rhabditidae</taxon>
        <taxon>Peloderinae</taxon>
        <taxon>Caenorhabditis</taxon>
    </lineage>
</organism>
<keyword evidence="2" id="KW-0539">Nucleus</keyword>
<dbReference type="GO" id="GO:0010468">
    <property type="term" value="P:regulation of gene expression"/>
    <property type="evidence" value="ECO:0007669"/>
    <property type="project" value="InterPro"/>
</dbReference>
<dbReference type="CDD" id="cd15517">
    <property type="entry name" value="PHD_TCF19_like"/>
    <property type="match status" value="1"/>
</dbReference>
<feature type="compositionally biased region" description="Basic and acidic residues" evidence="3">
    <location>
        <begin position="498"/>
        <end position="510"/>
    </location>
</feature>
<proteinExistence type="predicted"/>
<evidence type="ECO:0000313" key="4">
    <source>
        <dbReference type="EMBL" id="PIC21787.1"/>
    </source>
</evidence>
<dbReference type="AlphaFoldDB" id="A0A2G5T3F0"/>
<dbReference type="PANTHER" id="PTHR15464">
    <property type="entry name" value="TRANSCRIPTION FACTOR 19"/>
    <property type="match status" value="1"/>
</dbReference>
<reference evidence="5" key="1">
    <citation type="submission" date="2017-10" db="EMBL/GenBank/DDBJ databases">
        <title>Rapid genome shrinkage in a self-fertile nematode reveals novel sperm competition proteins.</title>
        <authorList>
            <person name="Yin D."/>
            <person name="Schwarz E.M."/>
            <person name="Thomas C.G."/>
            <person name="Felde R.L."/>
            <person name="Korf I.F."/>
            <person name="Cutter A.D."/>
            <person name="Schartner C.M."/>
            <person name="Ralston E.J."/>
            <person name="Meyer B.J."/>
            <person name="Haag E.S."/>
        </authorList>
    </citation>
    <scope>NUCLEOTIDE SEQUENCE [LARGE SCALE GENOMIC DNA]</scope>
    <source>
        <strain evidence="5">JU1422</strain>
    </source>
</reference>
<evidence type="ECO:0000256" key="3">
    <source>
        <dbReference type="SAM" id="MobiDB-lite"/>
    </source>
</evidence>
<feature type="region of interest" description="Disordered" evidence="3">
    <location>
        <begin position="483"/>
        <end position="510"/>
    </location>
</feature>